<name>A0A077UKJ9_9STAP</name>
<gene>
    <name evidence="2" type="ORF">ERS140147_00668</name>
</gene>
<dbReference type="SUPFAM" id="SSF55729">
    <property type="entry name" value="Acyl-CoA N-acyltransferases (Nat)"/>
    <property type="match status" value="1"/>
</dbReference>
<dbReference type="CDD" id="cd04301">
    <property type="entry name" value="NAT_SF"/>
    <property type="match status" value="1"/>
</dbReference>
<dbReference type="PROSITE" id="PS51186">
    <property type="entry name" value="GNAT"/>
    <property type="match status" value="1"/>
</dbReference>
<dbReference type="InterPro" id="IPR040549">
    <property type="entry name" value="DUF5613"/>
</dbReference>
<evidence type="ECO:0000313" key="3">
    <source>
        <dbReference type="Proteomes" id="UP000044616"/>
    </source>
</evidence>
<dbReference type="GO" id="GO:0016747">
    <property type="term" value="F:acyltransferase activity, transferring groups other than amino-acyl groups"/>
    <property type="evidence" value="ECO:0007669"/>
    <property type="project" value="InterPro"/>
</dbReference>
<dbReference type="AlphaFoldDB" id="A0A077UKJ9"/>
<keyword evidence="2" id="KW-0808">Transferase</keyword>
<dbReference type="EMBL" id="CCEH01000004">
    <property type="protein sequence ID" value="CDR27563.1"/>
    <property type="molecule type" value="Genomic_DNA"/>
</dbReference>
<evidence type="ECO:0000313" key="2">
    <source>
        <dbReference type="EMBL" id="CDR27563.1"/>
    </source>
</evidence>
<protein>
    <submittedName>
        <fullName evidence="2">GNAT family acetyltransferase</fullName>
    </submittedName>
</protein>
<dbReference type="Pfam" id="PF18467">
    <property type="entry name" value="DUF5613"/>
    <property type="match status" value="1"/>
</dbReference>
<organism evidence="2 3">
    <name type="scientific">Staphylococcus schweitzeri</name>
    <dbReference type="NCBI Taxonomy" id="1654388"/>
    <lineage>
        <taxon>Bacteria</taxon>
        <taxon>Bacillati</taxon>
        <taxon>Bacillota</taxon>
        <taxon>Bacilli</taxon>
        <taxon>Bacillales</taxon>
        <taxon>Staphylococcaceae</taxon>
        <taxon>Staphylococcus</taxon>
    </lineage>
</organism>
<feature type="domain" description="N-acetyltransferase" evidence="1">
    <location>
        <begin position="116"/>
        <end position="254"/>
    </location>
</feature>
<evidence type="ECO:0000259" key="1">
    <source>
        <dbReference type="PROSITE" id="PS51186"/>
    </source>
</evidence>
<dbReference type="Pfam" id="PF00583">
    <property type="entry name" value="Acetyltransf_1"/>
    <property type="match status" value="1"/>
</dbReference>
<dbReference type="RefSeq" id="WP_047529658.1">
    <property type="nucleotide sequence ID" value="NZ_CCEH01000004.1"/>
</dbReference>
<dbReference type="InterPro" id="IPR000182">
    <property type="entry name" value="GNAT_dom"/>
</dbReference>
<proteinExistence type="predicted"/>
<accession>A0A077UKJ9</accession>
<dbReference type="InterPro" id="IPR016181">
    <property type="entry name" value="Acyl_CoA_acyltransferase"/>
</dbReference>
<dbReference type="Gene3D" id="3.40.630.30">
    <property type="match status" value="1"/>
</dbReference>
<sequence>MNKINMSNIYCDGSIFENNDKQTIYLTPSTPFQYTNNTWIYKKTPTQNQWLLDLTRQHQLHTEQGSNHYSFYFPENELLNPSWMTMFKKMNFQLGIMELYAIESEQLAKLPRNSEIKIALVDEINIDDYLKVSYQFSLPFGTEYADAHEEMMKVNYQDDAIKRLVAYLNDEPVGVVDVIESENYIEIDAFGVLESFRNQGIGSTIQSLIGEYAMSRKHKPIILVADGEDTAKDMYVKQGYIYQSFCYQLLKEDI</sequence>
<dbReference type="Proteomes" id="UP000044616">
    <property type="component" value="Unassembled WGS sequence"/>
</dbReference>
<reference evidence="2 3" key="1">
    <citation type="submission" date="2014-05" db="EMBL/GenBank/DDBJ databases">
        <authorList>
            <person name="Aslett A.Martin."/>
            <person name="De Silva Nishadi"/>
        </authorList>
    </citation>
    <scope>NUCLEOTIDE SEQUENCE [LARGE SCALE GENOMIC DNA]</scope>
</reference>